<feature type="domain" description="RING-type" evidence="18">
    <location>
        <begin position="178"/>
        <end position="217"/>
    </location>
</feature>
<dbReference type="InterPro" id="IPR001841">
    <property type="entry name" value="Znf_RING"/>
</dbReference>
<dbReference type="Proteomes" id="UP000327044">
    <property type="component" value="Unassembled WGS sequence"/>
</dbReference>
<evidence type="ECO:0000256" key="6">
    <source>
        <dbReference type="ARBA" id="ARBA00022679"/>
    </source>
</evidence>
<evidence type="ECO:0000256" key="2">
    <source>
        <dbReference type="ARBA" id="ARBA00004123"/>
    </source>
</evidence>
<evidence type="ECO:0000256" key="14">
    <source>
        <dbReference type="ARBA" id="ARBA00023242"/>
    </source>
</evidence>
<evidence type="ECO:0000256" key="1">
    <source>
        <dbReference type="ARBA" id="ARBA00000900"/>
    </source>
</evidence>
<dbReference type="InterPro" id="IPR013083">
    <property type="entry name" value="Znf_RING/FYVE/PHD"/>
</dbReference>
<accession>A0A1Y1MUU0</accession>
<reference evidence="20 21" key="2">
    <citation type="journal article" date="2018" name="Elife">
        <title>Firefly genomes illuminate parallel origins of bioluminescence in beetles.</title>
        <authorList>
            <person name="Fallon T.R."/>
            <person name="Lower S.E."/>
            <person name="Chang C.H."/>
            <person name="Bessho-Uehara M."/>
            <person name="Martin G.J."/>
            <person name="Bewick A.J."/>
            <person name="Behringer M."/>
            <person name="Debat H.J."/>
            <person name="Wong I."/>
            <person name="Day J.C."/>
            <person name="Suvorov A."/>
            <person name="Silva C.J."/>
            <person name="Stanger-Hall K.F."/>
            <person name="Hall D.W."/>
            <person name="Schmitz R.J."/>
            <person name="Nelson D.R."/>
            <person name="Lewis S.M."/>
            <person name="Shigenobu S."/>
            <person name="Bybee S.M."/>
            <person name="Larracuente A.M."/>
            <person name="Oba Y."/>
            <person name="Weng J.K."/>
        </authorList>
    </citation>
    <scope>NUCLEOTIDE SEQUENCE [LARGE SCALE GENOMIC DNA]</scope>
    <source>
        <strain evidence="20">1611_PpyrPB1</strain>
        <tissue evidence="20">Whole body</tissue>
    </source>
</reference>
<dbReference type="GO" id="GO:0061630">
    <property type="term" value="F:ubiquitin protein ligase activity"/>
    <property type="evidence" value="ECO:0007669"/>
    <property type="project" value="UniProtKB-EC"/>
</dbReference>
<evidence type="ECO:0000313" key="21">
    <source>
        <dbReference type="Proteomes" id="UP000327044"/>
    </source>
</evidence>
<sequence length="255" mass="29432">MYDDNHRYFLQYILHNSYIPIETALNFCTSNSIEAVKDGKELKQFVAEINDKISKQDLKINFLKCEVTGDDKLVLLNTVNDDVSKLQNSFRPAELEYFQLVLQELVTADDHQINKMQCYNLNMTANRINADTIEKLLEKWTSQGYLVENGSSMCLGARCVAEFDPYFKVHCKDYYSDCLLCSETVFVGSTCDACQSIMHRHCIDRYLTKHDQCPSCKRTWNAQRMQAVNGTEESSSDESEIPTPRVSRTKRKRVL</sequence>
<gene>
    <name evidence="20" type="ORF">PPYR_06918</name>
</gene>
<keyword evidence="11 16" id="KW-0862">Zinc</keyword>
<dbReference type="Gene3D" id="3.90.1150.220">
    <property type="match status" value="1"/>
</dbReference>
<evidence type="ECO:0000256" key="8">
    <source>
        <dbReference type="ARBA" id="ARBA00022763"/>
    </source>
</evidence>
<evidence type="ECO:0000256" key="15">
    <source>
        <dbReference type="PROSITE-ProRule" id="PRU00175"/>
    </source>
</evidence>
<reference evidence="19" key="1">
    <citation type="journal article" date="2016" name="Sci. Rep.">
        <title>Molecular characterization of firefly nuptial gifts: a multi-omics approach sheds light on postcopulatory sexual selection.</title>
        <authorList>
            <person name="Al-Wathiqui N."/>
            <person name="Fallon T.R."/>
            <person name="South A."/>
            <person name="Weng J.K."/>
            <person name="Lewis S.M."/>
        </authorList>
    </citation>
    <scope>NUCLEOTIDE SEQUENCE</scope>
</reference>
<dbReference type="PANTHER" id="PTHR20973:SF0">
    <property type="entry name" value="NON-STRUCTURAL MAINTENANCE OF CHROMOSOMES ELEMENT 1 HOMOLOG"/>
    <property type="match status" value="1"/>
</dbReference>
<dbReference type="EMBL" id="VVIM01000005">
    <property type="protein sequence ID" value="KAB0799038.1"/>
    <property type="molecule type" value="Genomic_DNA"/>
</dbReference>
<evidence type="ECO:0000256" key="12">
    <source>
        <dbReference type="ARBA" id="ARBA00023172"/>
    </source>
</evidence>
<comment type="subunit">
    <text evidence="16">Component of the Smc5-Smc6 complex.</text>
</comment>
<evidence type="ECO:0000256" key="7">
    <source>
        <dbReference type="ARBA" id="ARBA00022723"/>
    </source>
</evidence>
<dbReference type="GO" id="GO:0000724">
    <property type="term" value="P:double-strand break repair via homologous recombination"/>
    <property type="evidence" value="ECO:0007669"/>
    <property type="project" value="TreeGrafter"/>
</dbReference>
<dbReference type="Pfam" id="PF08746">
    <property type="entry name" value="zf-RING-like"/>
    <property type="match status" value="1"/>
</dbReference>
<evidence type="ECO:0000256" key="10">
    <source>
        <dbReference type="ARBA" id="ARBA00022786"/>
    </source>
</evidence>
<dbReference type="OrthoDB" id="185455at2759"/>
<proteinExistence type="inferred from homology"/>
<evidence type="ECO:0000256" key="11">
    <source>
        <dbReference type="ARBA" id="ARBA00022833"/>
    </source>
</evidence>
<keyword evidence="6 16" id="KW-0808">Transferase</keyword>
<dbReference type="PANTHER" id="PTHR20973">
    <property type="entry name" value="NON-SMC ELEMENT 1-RELATED"/>
    <property type="match status" value="1"/>
</dbReference>
<comment type="catalytic activity">
    <reaction evidence="1 16">
        <text>S-ubiquitinyl-[E2 ubiquitin-conjugating enzyme]-L-cysteine + [acceptor protein]-L-lysine = [E2 ubiquitin-conjugating enzyme]-L-cysteine + N(6)-ubiquitinyl-[acceptor protein]-L-lysine.</text>
        <dbReference type="EC" id="2.3.2.27"/>
    </reaction>
</comment>
<dbReference type="GO" id="GO:0005634">
    <property type="term" value="C:nucleus"/>
    <property type="evidence" value="ECO:0007669"/>
    <property type="project" value="UniProtKB-SubCell"/>
</dbReference>
<evidence type="ECO:0000256" key="4">
    <source>
        <dbReference type="ARBA" id="ARBA00012483"/>
    </source>
</evidence>
<dbReference type="Pfam" id="PF07574">
    <property type="entry name" value="SMC_Nse1"/>
    <property type="match status" value="1"/>
</dbReference>
<evidence type="ECO:0000256" key="5">
    <source>
        <dbReference type="ARBA" id="ARBA00019422"/>
    </source>
</evidence>
<dbReference type="AlphaFoldDB" id="A0A1Y1MUU0"/>
<evidence type="ECO:0000256" key="13">
    <source>
        <dbReference type="ARBA" id="ARBA00023204"/>
    </source>
</evidence>
<keyword evidence="13 16" id="KW-0234">DNA repair</keyword>
<organism evidence="19">
    <name type="scientific">Photinus pyralis</name>
    <name type="common">Common eastern firefly</name>
    <name type="synonym">Lampyris pyralis</name>
    <dbReference type="NCBI Taxonomy" id="7054"/>
    <lineage>
        <taxon>Eukaryota</taxon>
        <taxon>Metazoa</taxon>
        <taxon>Ecdysozoa</taxon>
        <taxon>Arthropoda</taxon>
        <taxon>Hexapoda</taxon>
        <taxon>Insecta</taxon>
        <taxon>Pterygota</taxon>
        <taxon>Neoptera</taxon>
        <taxon>Endopterygota</taxon>
        <taxon>Coleoptera</taxon>
        <taxon>Polyphaga</taxon>
        <taxon>Elateriformia</taxon>
        <taxon>Elateroidea</taxon>
        <taxon>Lampyridae</taxon>
        <taxon>Lampyrinae</taxon>
        <taxon>Photinus</taxon>
    </lineage>
</organism>
<evidence type="ECO:0000259" key="18">
    <source>
        <dbReference type="PROSITE" id="PS50089"/>
    </source>
</evidence>
<comment type="similarity">
    <text evidence="3 16">Belongs to the NSE1 family.</text>
</comment>
<reference evidence="20" key="3">
    <citation type="submission" date="2019-08" db="EMBL/GenBank/DDBJ databases">
        <authorList>
            <consortium name="Photinus pyralis genome working group"/>
            <person name="Fallon T.R."/>
            <person name="Sander Lower S.E."/>
            <person name="Weng J.-K."/>
        </authorList>
    </citation>
    <scope>NUCLEOTIDE SEQUENCE</scope>
    <source>
        <strain evidence="20">1611_PpyrPB1</strain>
        <tissue evidence="20">Whole body</tissue>
    </source>
</reference>
<dbReference type="GO" id="GO:0030915">
    <property type="term" value="C:Smc5-Smc6 complex"/>
    <property type="evidence" value="ECO:0007669"/>
    <property type="project" value="UniProtKB-UniRule"/>
</dbReference>
<evidence type="ECO:0000313" key="19">
    <source>
        <dbReference type="EMBL" id="JAV89421.1"/>
    </source>
</evidence>
<dbReference type="InterPro" id="IPR011513">
    <property type="entry name" value="Nse1"/>
</dbReference>
<dbReference type="Gene3D" id="3.30.40.10">
    <property type="entry name" value="Zinc/RING finger domain, C3HC4 (zinc finger)"/>
    <property type="match status" value="1"/>
</dbReference>
<feature type="region of interest" description="Disordered" evidence="17">
    <location>
        <begin position="227"/>
        <end position="255"/>
    </location>
</feature>
<dbReference type="InParanoid" id="A0A1Y1MUU0"/>
<name>A0A1Y1MUU0_PHOPY</name>
<evidence type="ECO:0000313" key="20">
    <source>
        <dbReference type="EMBL" id="KAB0799038.1"/>
    </source>
</evidence>
<keyword evidence="14 16" id="KW-0539">Nucleus</keyword>
<dbReference type="InterPro" id="IPR014857">
    <property type="entry name" value="Nse1_RING_C4HC3-type"/>
</dbReference>
<dbReference type="PROSITE" id="PS50089">
    <property type="entry name" value="ZF_RING_2"/>
    <property type="match status" value="1"/>
</dbReference>
<evidence type="ECO:0000256" key="16">
    <source>
        <dbReference type="RuleBase" id="RU368018"/>
    </source>
</evidence>
<dbReference type="EMBL" id="GEZM01020066">
    <property type="protein sequence ID" value="JAV89421.1"/>
    <property type="molecule type" value="Transcribed_RNA"/>
</dbReference>
<keyword evidence="8 16" id="KW-0227">DNA damage</keyword>
<keyword evidence="10 16" id="KW-0833">Ubl conjugation pathway</keyword>
<evidence type="ECO:0000256" key="3">
    <source>
        <dbReference type="ARBA" id="ARBA00010258"/>
    </source>
</evidence>
<comment type="subcellular location">
    <subcellularLocation>
        <location evidence="2 16">Nucleus</location>
    </subcellularLocation>
</comment>
<keyword evidence="21" id="KW-1185">Reference proteome</keyword>
<dbReference type="SUPFAM" id="SSF57850">
    <property type="entry name" value="RING/U-box"/>
    <property type="match status" value="1"/>
</dbReference>
<dbReference type="GO" id="GO:0008270">
    <property type="term" value="F:zinc ion binding"/>
    <property type="evidence" value="ECO:0007669"/>
    <property type="project" value="UniProtKB-KW"/>
</dbReference>
<keyword evidence="7 16" id="KW-0479">Metal-binding</keyword>
<keyword evidence="9 15" id="KW-0863">Zinc-finger</keyword>
<evidence type="ECO:0000256" key="9">
    <source>
        <dbReference type="ARBA" id="ARBA00022771"/>
    </source>
</evidence>
<dbReference type="EC" id="2.3.2.27" evidence="4 16"/>
<protein>
    <recommendedName>
        <fullName evidence="5 16">Non-structural maintenance of chromosomes element 1 homolog</fullName>
        <ecNumber evidence="4 16">2.3.2.27</ecNumber>
    </recommendedName>
</protein>
<dbReference type="Gene3D" id="1.10.10.10">
    <property type="entry name" value="Winged helix-like DNA-binding domain superfamily/Winged helix DNA-binding domain"/>
    <property type="match status" value="1"/>
</dbReference>
<dbReference type="InterPro" id="IPR036388">
    <property type="entry name" value="WH-like_DNA-bd_sf"/>
</dbReference>
<keyword evidence="12 16" id="KW-0233">DNA recombination</keyword>
<evidence type="ECO:0000256" key="17">
    <source>
        <dbReference type="SAM" id="MobiDB-lite"/>
    </source>
</evidence>
<dbReference type="FunCoup" id="A0A1Y1MUU0">
    <property type="interactions" value="1126"/>
</dbReference>